<organism evidence="1 3">
    <name type="scientific">Burkholderia glumae</name>
    <name type="common">Pseudomonas glumae</name>
    <dbReference type="NCBI Taxonomy" id="337"/>
    <lineage>
        <taxon>Bacteria</taxon>
        <taxon>Pseudomonadati</taxon>
        <taxon>Pseudomonadota</taxon>
        <taxon>Betaproteobacteria</taxon>
        <taxon>Burkholderiales</taxon>
        <taxon>Burkholderiaceae</taxon>
        <taxon>Burkholderia</taxon>
    </lineage>
</organism>
<reference evidence="2" key="2">
    <citation type="submission" date="2022-06" db="EMBL/GenBank/DDBJ databases">
        <title>Draft genome sequence of Burkholderia glumae strain GR20004 isolated from rice panicle showing bacterial panicle blight.</title>
        <authorList>
            <person name="Choi S.Y."/>
            <person name="Lee Y.H."/>
        </authorList>
    </citation>
    <scope>NUCLEOTIDE SEQUENCE</scope>
    <source>
        <strain evidence="2">GR20004</strain>
        <plasmid evidence="2">unnamed2</plasmid>
    </source>
</reference>
<dbReference type="Proteomes" id="UP001056386">
    <property type="component" value="Plasmid unnamed2"/>
</dbReference>
<protein>
    <submittedName>
        <fullName evidence="1">Uncharacterized protein</fullName>
    </submittedName>
</protein>
<keyword evidence="1" id="KW-0614">Plasmid</keyword>
<dbReference type="GeneID" id="45693361"/>
<keyword evidence="4" id="KW-1185">Reference proteome</keyword>
<evidence type="ECO:0000313" key="1">
    <source>
        <dbReference type="EMBL" id="QPQ94819.1"/>
    </source>
</evidence>
<accession>A0AAP9Y6V3</accession>
<evidence type="ECO:0000313" key="2">
    <source>
        <dbReference type="EMBL" id="USS44353.1"/>
    </source>
</evidence>
<reference evidence="1 3" key="1">
    <citation type="submission" date="2020-12" db="EMBL/GenBank/DDBJ databases">
        <title>FDA dAtabase for Regulatory Grade micrObial Sequences (FDA-ARGOS): Supporting development and validation of Infectious Disease Dx tests.</title>
        <authorList>
            <person name="Minogue T."/>
            <person name="Wolcott M."/>
            <person name="Wasieloski L."/>
            <person name="Aguilar W."/>
            <person name="Moore D."/>
            <person name="Jaissle J."/>
            <person name="Tallon L."/>
            <person name="Sadzewicz L."/>
            <person name="Zhao X."/>
            <person name="Boylan J."/>
            <person name="Ott S."/>
            <person name="Bowen H."/>
            <person name="Vavikolanu K."/>
            <person name="Mehta A."/>
            <person name="Aluvathingal J."/>
            <person name="Nadendla S."/>
            <person name="Yan Y."/>
            <person name="Sichtig H."/>
        </authorList>
    </citation>
    <scope>NUCLEOTIDE SEQUENCE [LARGE SCALE GENOMIC DNA]</scope>
    <source>
        <strain evidence="1 3">FDAARGOS_949</strain>
        <plasmid evidence="1 3">unnamed2</plasmid>
    </source>
</reference>
<evidence type="ECO:0000313" key="3">
    <source>
        <dbReference type="Proteomes" id="UP000594892"/>
    </source>
</evidence>
<geneLocation type="plasmid" evidence="3 4">
    <name>unnamed2</name>
</geneLocation>
<dbReference type="Proteomes" id="UP000594892">
    <property type="component" value="Plasmid unnamed2"/>
</dbReference>
<dbReference type="EMBL" id="CP099585">
    <property type="protein sequence ID" value="USS44353.1"/>
    <property type="molecule type" value="Genomic_DNA"/>
</dbReference>
<dbReference type="RefSeq" id="WP_017432465.1">
    <property type="nucleotide sequence ID" value="NZ_CP021077.1"/>
</dbReference>
<evidence type="ECO:0000313" key="4">
    <source>
        <dbReference type="Proteomes" id="UP001056386"/>
    </source>
</evidence>
<gene>
    <name evidence="1" type="ORF">I6H06_29900</name>
    <name evidence="2" type="ORF">NFI99_13195</name>
</gene>
<dbReference type="EMBL" id="CP065603">
    <property type="protein sequence ID" value="QPQ94819.1"/>
    <property type="molecule type" value="Genomic_DNA"/>
</dbReference>
<proteinExistence type="predicted"/>
<sequence length="131" mass="14446">MTTLSPNLPPTVPSTLHAALKDAVVAAAEAWHHAHKRLEQHEYAALGDSVWVRVLRLMRWDRSHVHALAKARDEKVRCEDDLALAVGCLNLRIARNCGISADGNISGWRWNGPEGRLPCLISPDGSTPCER</sequence>
<dbReference type="AlphaFoldDB" id="A0AAP9Y6V3"/>
<name>A0AAP9Y6V3_BURGL</name>